<dbReference type="InterPro" id="IPR002711">
    <property type="entry name" value="HNH"/>
</dbReference>
<dbReference type="GO" id="GO:0008270">
    <property type="term" value="F:zinc ion binding"/>
    <property type="evidence" value="ECO:0007669"/>
    <property type="project" value="InterPro"/>
</dbReference>
<dbReference type="Pfam" id="PF02720">
    <property type="entry name" value="DUF222"/>
    <property type="match status" value="1"/>
</dbReference>
<dbReference type="GO" id="GO:0004519">
    <property type="term" value="F:endonuclease activity"/>
    <property type="evidence" value="ECO:0007669"/>
    <property type="project" value="InterPro"/>
</dbReference>
<dbReference type="AlphaFoldDB" id="A0A7W8ZX14"/>
<feature type="domain" description="HNH nuclease" evidence="3">
    <location>
        <begin position="349"/>
        <end position="406"/>
    </location>
</feature>
<dbReference type="Pfam" id="PF01844">
    <property type="entry name" value="HNH"/>
    <property type="match status" value="1"/>
</dbReference>
<organism evidence="4 5">
    <name type="scientific">Cryobacterium roopkundense</name>
    <dbReference type="NCBI Taxonomy" id="1001240"/>
    <lineage>
        <taxon>Bacteria</taxon>
        <taxon>Bacillati</taxon>
        <taxon>Actinomycetota</taxon>
        <taxon>Actinomycetes</taxon>
        <taxon>Micrococcales</taxon>
        <taxon>Microbacteriaceae</taxon>
        <taxon>Cryobacterium</taxon>
    </lineage>
</organism>
<gene>
    <name evidence="4" type="ORF">BJ997_002068</name>
</gene>
<name>A0A7W8ZX14_9MICO</name>
<proteinExistence type="inferred from homology"/>
<dbReference type="GO" id="GO:0003676">
    <property type="term" value="F:nucleic acid binding"/>
    <property type="evidence" value="ECO:0007669"/>
    <property type="project" value="InterPro"/>
</dbReference>
<sequence length="475" mass="51621">MENNDEVPPLEDAAGSNPPEPVDQTLAVLAEEKAVADDTQTLLLDAILSFDRMVCFAQAARAEVIDKLRQWTDATAEAGLPLTARGRRDTEWSPQKAAHEGLVAELAALLKLPSGVARNLMFESDLLQHRLPATRDALRRGDISYRHAEVVMENAVSLPPEAWKAFEDEALTNSETLTVPQLRRKAVKVREFTHPESIAIRHQKALADRNFWVGPGRDGMGYLEMTLSNEDAAAIADRVESLAKNLKVHDEARTLAQLRTDAATDLLLKGVTETGLGAGVRASVFVTVPVLTLLGQSEEPGTLEGFGPIDAETARRLAGTATSFTRILVHPETGAVLSFGRTKYKVPDDLKNWLRLRDGVSTGSTTGGPGCNRRAAACDIDHTIAWEHGGETVFSNLSSLCRPSHRGKHETGWSVAQGDNGTLQWTSPAGRHYATHPETRIRPTIPLMEPAPPAKPLTYADPWSIPVAETKDCAL</sequence>
<dbReference type="Proteomes" id="UP000561726">
    <property type="component" value="Unassembled WGS sequence"/>
</dbReference>
<evidence type="ECO:0000256" key="1">
    <source>
        <dbReference type="ARBA" id="ARBA00023450"/>
    </source>
</evidence>
<accession>A0A7W8ZX14</accession>
<comment type="similarity">
    <text evidence="1">Belongs to the Rv1128c/1148c/1588c/1702c/1945/3466 family.</text>
</comment>
<protein>
    <recommendedName>
        <fullName evidence="3">HNH nuclease domain-containing protein</fullName>
    </recommendedName>
</protein>
<evidence type="ECO:0000256" key="2">
    <source>
        <dbReference type="SAM" id="MobiDB-lite"/>
    </source>
</evidence>
<dbReference type="InterPro" id="IPR003615">
    <property type="entry name" value="HNH_nuc"/>
</dbReference>
<dbReference type="SMART" id="SM00507">
    <property type="entry name" value="HNHc"/>
    <property type="match status" value="1"/>
</dbReference>
<evidence type="ECO:0000313" key="5">
    <source>
        <dbReference type="Proteomes" id="UP000561726"/>
    </source>
</evidence>
<dbReference type="OrthoDB" id="3261064at2"/>
<evidence type="ECO:0000313" key="4">
    <source>
        <dbReference type="EMBL" id="MBB5641520.1"/>
    </source>
</evidence>
<dbReference type="RefSeq" id="WP_052542143.1">
    <property type="nucleotide sequence ID" value="NZ_JACHBQ010000001.1"/>
</dbReference>
<comment type="caution">
    <text evidence="4">The sequence shown here is derived from an EMBL/GenBank/DDBJ whole genome shotgun (WGS) entry which is preliminary data.</text>
</comment>
<dbReference type="EMBL" id="JACHBQ010000001">
    <property type="protein sequence ID" value="MBB5641520.1"/>
    <property type="molecule type" value="Genomic_DNA"/>
</dbReference>
<feature type="region of interest" description="Disordered" evidence="2">
    <location>
        <begin position="1"/>
        <end position="22"/>
    </location>
</feature>
<reference evidence="4 5" key="1">
    <citation type="submission" date="2020-08" db="EMBL/GenBank/DDBJ databases">
        <title>Sequencing the genomes of 1000 actinobacteria strains.</title>
        <authorList>
            <person name="Klenk H.-P."/>
        </authorList>
    </citation>
    <scope>NUCLEOTIDE SEQUENCE [LARGE SCALE GENOMIC DNA]</scope>
    <source>
        <strain evidence="4 5">DSM 21065</strain>
    </source>
</reference>
<evidence type="ECO:0000259" key="3">
    <source>
        <dbReference type="SMART" id="SM00507"/>
    </source>
</evidence>
<dbReference type="InterPro" id="IPR003870">
    <property type="entry name" value="DUF222"/>
</dbReference>
<dbReference type="CDD" id="cd00085">
    <property type="entry name" value="HNHc"/>
    <property type="match status" value="1"/>
</dbReference>
<dbReference type="Gene3D" id="1.10.30.50">
    <property type="match status" value="1"/>
</dbReference>